<feature type="compositionally biased region" description="Acidic residues" evidence="1">
    <location>
        <begin position="30"/>
        <end position="50"/>
    </location>
</feature>
<evidence type="ECO:0000313" key="4">
    <source>
        <dbReference type="Proteomes" id="UP000182204"/>
    </source>
</evidence>
<evidence type="ECO:0000256" key="2">
    <source>
        <dbReference type="SAM" id="Phobius"/>
    </source>
</evidence>
<name>A0A1L3ND20_CLOSG</name>
<sequence length="144" mass="16731">MLDKEEVKASEEVVENIEKEKEEEKVKEVNEEEVSEDETDKINEVVEEEIDKSSKQDKEEKTKEDEAHNDLKNKVGFLQYFKEGIKNTLGIFGVSIGVLAVIGLILRYIIGLYVVDAWGMLFIVYLVVSLFYPYIKAKFYRKNK</sequence>
<dbReference type="RefSeq" id="WP_072586446.1">
    <property type="nucleotide sequence ID" value="NZ_CP013243.1"/>
</dbReference>
<keyword evidence="2" id="KW-1133">Transmembrane helix</keyword>
<reference evidence="3 4" key="1">
    <citation type="submission" date="2015-11" db="EMBL/GenBank/DDBJ databases">
        <authorList>
            <person name="Hill K.K."/>
            <person name="Shirey T.B."/>
            <person name="Raphael B."/>
            <person name="Daligault H.E."/>
            <person name="Davenport K.W."/>
            <person name="Bruce D.C."/>
            <person name="Foley B.T."/>
            <person name="Johnson S.L."/>
        </authorList>
    </citation>
    <scope>NUCLEOTIDE SEQUENCE [LARGE SCALE GENOMIC DNA]</scope>
    <source>
        <strain evidence="3 4">CDC_1632</strain>
    </source>
</reference>
<protein>
    <submittedName>
        <fullName evidence="3">Uncharacterized protein</fullName>
    </submittedName>
</protein>
<dbReference type="Proteomes" id="UP000182204">
    <property type="component" value="Chromosome"/>
</dbReference>
<keyword evidence="2" id="KW-0812">Transmembrane</keyword>
<evidence type="ECO:0000256" key="1">
    <source>
        <dbReference type="SAM" id="MobiDB-lite"/>
    </source>
</evidence>
<gene>
    <name evidence="3" type="ORF">NPD5_3070</name>
</gene>
<feature type="transmembrane region" description="Helical" evidence="2">
    <location>
        <begin position="117"/>
        <end position="135"/>
    </location>
</feature>
<organism evidence="3 4">
    <name type="scientific">Clostridium sporogenes</name>
    <dbReference type="NCBI Taxonomy" id="1509"/>
    <lineage>
        <taxon>Bacteria</taxon>
        <taxon>Bacillati</taxon>
        <taxon>Bacillota</taxon>
        <taxon>Clostridia</taxon>
        <taxon>Eubacteriales</taxon>
        <taxon>Clostridiaceae</taxon>
        <taxon>Clostridium</taxon>
    </lineage>
</organism>
<evidence type="ECO:0000313" key="3">
    <source>
        <dbReference type="EMBL" id="APH14018.1"/>
    </source>
</evidence>
<dbReference type="EMBL" id="CP013243">
    <property type="protein sequence ID" value="APH14018.1"/>
    <property type="molecule type" value="Genomic_DNA"/>
</dbReference>
<dbReference type="AlphaFoldDB" id="A0A1L3ND20"/>
<feature type="compositionally biased region" description="Basic and acidic residues" evidence="1">
    <location>
        <begin position="1"/>
        <end position="29"/>
    </location>
</feature>
<feature type="transmembrane region" description="Helical" evidence="2">
    <location>
        <begin position="89"/>
        <end position="111"/>
    </location>
</feature>
<feature type="region of interest" description="Disordered" evidence="1">
    <location>
        <begin position="1"/>
        <end position="67"/>
    </location>
</feature>
<feature type="compositionally biased region" description="Basic and acidic residues" evidence="1">
    <location>
        <begin position="51"/>
        <end position="67"/>
    </location>
</feature>
<proteinExistence type="predicted"/>
<keyword evidence="2" id="KW-0472">Membrane</keyword>
<accession>A0A1L3ND20</accession>